<feature type="transmembrane region" description="Helical" evidence="7">
    <location>
        <begin position="359"/>
        <end position="384"/>
    </location>
</feature>
<keyword evidence="5 7" id="KW-1133">Transmembrane helix</keyword>
<keyword evidence="3 7" id="KW-0812">Transmembrane</keyword>
<dbReference type="GO" id="GO:0016020">
    <property type="term" value="C:membrane"/>
    <property type="evidence" value="ECO:0007669"/>
    <property type="project" value="UniProtKB-SubCell"/>
</dbReference>
<evidence type="ECO:0000256" key="6">
    <source>
        <dbReference type="ARBA" id="ARBA00023136"/>
    </source>
</evidence>
<protein>
    <submittedName>
        <fullName evidence="9">Amino acid permease</fullName>
    </submittedName>
</protein>
<keyword evidence="2" id="KW-0813">Transport</keyword>
<reference evidence="9 10" key="1">
    <citation type="submission" date="2020-01" db="EMBL/GenBank/DDBJ databases">
        <title>Genomic analysis of Aminipila sp. CBA3637.</title>
        <authorList>
            <person name="Kim Y.B."/>
            <person name="Roh S.W."/>
        </authorList>
    </citation>
    <scope>NUCLEOTIDE SEQUENCE [LARGE SCALE GENOMIC DNA]</scope>
    <source>
        <strain evidence="9 10">CBA3637</strain>
    </source>
</reference>
<feature type="transmembrane region" description="Helical" evidence="7">
    <location>
        <begin position="121"/>
        <end position="142"/>
    </location>
</feature>
<evidence type="ECO:0000313" key="10">
    <source>
        <dbReference type="Proteomes" id="UP000463883"/>
    </source>
</evidence>
<dbReference type="PIRSF" id="PIRSF006060">
    <property type="entry name" value="AA_transporter"/>
    <property type="match status" value="1"/>
</dbReference>
<dbReference type="Pfam" id="PF00324">
    <property type="entry name" value="AA_permease"/>
    <property type="match status" value="1"/>
</dbReference>
<evidence type="ECO:0000256" key="4">
    <source>
        <dbReference type="ARBA" id="ARBA00022970"/>
    </source>
</evidence>
<evidence type="ECO:0000313" key="9">
    <source>
        <dbReference type="EMBL" id="QHI71493.1"/>
    </source>
</evidence>
<dbReference type="KEGG" id="amic:Ami3637_03050"/>
<accession>A0A6P1MED4</accession>
<evidence type="ECO:0000256" key="7">
    <source>
        <dbReference type="SAM" id="Phobius"/>
    </source>
</evidence>
<keyword evidence="6 7" id="KW-0472">Membrane</keyword>
<feature type="transmembrane region" description="Helical" evidence="7">
    <location>
        <begin position="404"/>
        <end position="425"/>
    </location>
</feature>
<evidence type="ECO:0000256" key="5">
    <source>
        <dbReference type="ARBA" id="ARBA00022989"/>
    </source>
</evidence>
<evidence type="ECO:0000256" key="3">
    <source>
        <dbReference type="ARBA" id="ARBA00022692"/>
    </source>
</evidence>
<feature type="transmembrane region" description="Helical" evidence="7">
    <location>
        <begin position="46"/>
        <end position="66"/>
    </location>
</feature>
<feature type="transmembrane region" description="Helical" evidence="7">
    <location>
        <begin position="332"/>
        <end position="353"/>
    </location>
</feature>
<dbReference type="AlphaFoldDB" id="A0A6P1MED4"/>
<comment type="subcellular location">
    <subcellularLocation>
        <location evidence="1">Membrane</location>
        <topology evidence="1">Multi-pass membrane protein</topology>
    </subcellularLocation>
</comment>
<feature type="transmembrane region" description="Helical" evidence="7">
    <location>
        <begin position="198"/>
        <end position="220"/>
    </location>
</feature>
<feature type="transmembrane region" description="Helical" evidence="7">
    <location>
        <begin position="241"/>
        <end position="262"/>
    </location>
</feature>
<feature type="domain" description="Amino acid permease/ SLC12A" evidence="8">
    <location>
        <begin position="18"/>
        <end position="454"/>
    </location>
</feature>
<organism evidence="9 10">
    <name type="scientific">Aminipila terrae</name>
    <dbReference type="NCBI Taxonomy" id="2697030"/>
    <lineage>
        <taxon>Bacteria</taxon>
        <taxon>Bacillati</taxon>
        <taxon>Bacillota</taxon>
        <taxon>Clostridia</taxon>
        <taxon>Peptostreptococcales</taxon>
        <taxon>Anaerovoracaceae</taxon>
        <taxon>Aminipila</taxon>
    </lineage>
</organism>
<sequence>MSEENNNNHVKRGLKKRHLNMIAIGGTIGTGLFLTSGYNIQNAGAFGGPLAYLIIGILVYVLMNGVGEMSTFLPTSGAYATFAGLFVHPVFGFAVGWNVWINASISIGAELVGGAVILQQFFPSVPPFIWCLIIGCIVLALNLFTVKAYGEAEFWFASIKVVTVIIFIVVGILMILGIVGKQGFIGFENWNSHTMAPFGFSAVILTAAGVIWSYLGVETVTIAAGETENPEKNVPSAIKTVFFRIVLFYVGSVTVMSLVVPFDQVSVMNNGYAGVFKLAGFQAAAVAMNIVILTSLASCTNSVVYVASRMLMALSQEGKAPKIFGRVNSRGIPAPAILMTMAIGLVSLATNFASPDKVFVWIVSIAGFNTLLTWFGILLSHYCFRKWLVKHEGKVENLKFKSKAYPTATVLGLIFLIFIAIVTAVSESTRLTFYIGAPMIVIYFIVGFIVYKKGKIIPVKYESFLEANINNTSFIKTEENEE</sequence>
<proteinExistence type="predicted"/>
<feature type="transmembrane region" description="Helical" evidence="7">
    <location>
        <begin position="154"/>
        <end position="178"/>
    </location>
</feature>
<dbReference type="Proteomes" id="UP000463883">
    <property type="component" value="Chromosome"/>
</dbReference>
<dbReference type="EMBL" id="CP047591">
    <property type="protein sequence ID" value="QHI71493.1"/>
    <property type="molecule type" value="Genomic_DNA"/>
</dbReference>
<evidence type="ECO:0000259" key="8">
    <source>
        <dbReference type="Pfam" id="PF00324"/>
    </source>
</evidence>
<name>A0A6P1MED4_9FIRM</name>
<dbReference type="FunFam" id="1.20.1740.10:FF:000001">
    <property type="entry name" value="Amino acid permease"/>
    <property type="match status" value="1"/>
</dbReference>
<dbReference type="PANTHER" id="PTHR43495">
    <property type="entry name" value="GABA PERMEASE"/>
    <property type="match status" value="1"/>
</dbReference>
<keyword evidence="4" id="KW-0029">Amino-acid transport</keyword>
<evidence type="ECO:0000256" key="2">
    <source>
        <dbReference type="ARBA" id="ARBA00022448"/>
    </source>
</evidence>
<feature type="transmembrane region" description="Helical" evidence="7">
    <location>
        <begin position="431"/>
        <end position="451"/>
    </location>
</feature>
<dbReference type="Gene3D" id="1.20.1740.10">
    <property type="entry name" value="Amino acid/polyamine transporter I"/>
    <property type="match status" value="1"/>
</dbReference>
<dbReference type="InterPro" id="IPR004841">
    <property type="entry name" value="AA-permease/SLC12A_dom"/>
</dbReference>
<keyword evidence="10" id="KW-1185">Reference proteome</keyword>
<dbReference type="PANTHER" id="PTHR43495:SF5">
    <property type="entry name" value="GAMMA-AMINOBUTYRIC ACID PERMEASE"/>
    <property type="match status" value="1"/>
</dbReference>
<evidence type="ECO:0000256" key="1">
    <source>
        <dbReference type="ARBA" id="ARBA00004141"/>
    </source>
</evidence>
<dbReference type="GO" id="GO:0006865">
    <property type="term" value="P:amino acid transport"/>
    <property type="evidence" value="ECO:0007669"/>
    <property type="project" value="UniProtKB-KW"/>
</dbReference>
<dbReference type="RefSeq" id="WP_162361268.1">
    <property type="nucleotide sequence ID" value="NZ_CP047591.1"/>
</dbReference>
<feature type="transmembrane region" description="Helical" evidence="7">
    <location>
        <begin position="78"/>
        <end position="101"/>
    </location>
</feature>
<feature type="transmembrane region" description="Helical" evidence="7">
    <location>
        <begin position="282"/>
        <end position="311"/>
    </location>
</feature>
<dbReference type="GO" id="GO:0055085">
    <property type="term" value="P:transmembrane transport"/>
    <property type="evidence" value="ECO:0007669"/>
    <property type="project" value="InterPro"/>
</dbReference>
<feature type="transmembrane region" description="Helical" evidence="7">
    <location>
        <begin position="21"/>
        <end position="40"/>
    </location>
</feature>
<gene>
    <name evidence="9" type="ORF">Ami3637_03050</name>
</gene>